<dbReference type="AlphaFoldDB" id="A0A382XFE8"/>
<dbReference type="GO" id="GO:0030163">
    <property type="term" value="P:protein catabolic process"/>
    <property type="evidence" value="ECO:0007669"/>
    <property type="project" value="InterPro"/>
</dbReference>
<evidence type="ECO:0000313" key="2">
    <source>
        <dbReference type="EMBL" id="SVD69550.1"/>
    </source>
</evidence>
<organism evidence="2">
    <name type="scientific">marine metagenome</name>
    <dbReference type="NCBI Taxonomy" id="408172"/>
    <lineage>
        <taxon>unclassified sequences</taxon>
        <taxon>metagenomes</taxon>
        <taxon>ecological metagenomes</taxon>
    </lineage>
</organism>
<dbReference type="GO" id="GO:0004176">
    <property type="term" value="F:ATP-dependent peptidase activity"/>
    <property type="evidence" value="ECO:0007669"/>
    <property type="project" value="InterPro"/>
</dbReference>
<evidence type="ECO:0000259" key="1">
    <source>
        <dbReference type="PROSITE" id="PS51787"/>
    </source>
</evidence>
<dbReference type="InterPro" id="IPR003111">
    <property type="entry name" value="Lon_prtase_N"/>
</dbReference>
<dbReference type="Pfam" id="PF02190">
    <property type="entry name" value="LON_substr_bdg"/>
    <property type="match status" value="1"/>
</dbReference>
<dbReference type="PROSITE" id="PS51787">
    <property type="entry name" value="LON_N"/>
    <property type="match status" value="1"/>
</dbReference>
<protein>
    <recommendedName>
        <fullName evidence="1">Lon N-terminal domain-containing protein</fullName>
    </recommendedName>
</protein>
<gene>
    <name evidence="2" type="ORF">METZ01_LOCUS422404</name>
</gene>
<dbReference type="Gene3D" id="2.30.130.40">
    <property type="entry name" value="LON domain-like"/>
    <property type="match status" value="1"/>
</dbReference>
<accession>A0A382XFE8</accession>
<dbReference type="InterPro" id="IPR046336">
    <property type="entry name" value="Lon_prtase_N_sf"/>
</dbReference>
<dbReference type="SUPFAM" id="SSF88697">
    <property type="entry name" value="PUA domain-like"/>
    <property type="match status" value="1"/>
</dbReference>
<proteinExistence type="predicted"/>
<reference evidence="2" key="1">
    <citation type="submission" date="2018-05" db="EMBL/GenBank/DDBJ databases">
        <authorList>
            <person name="Lanie J.A."/>
            <person name="Ng W.-L."/>
            <person name="Kazmierczak K.M."/>
            <person name="Andrzejewski T.M."/>
            <person name="Davidsen T.M."/>
            <person name="Wayne K.J."/>
            <person name="Tettelin H."/>
            <person name="Glass J.I."/>
            <person name="Rusch D."/>
            <person name="Podicherti R."/>
            <person name="Tsui H.-C.T."/>
            <person name="Winkler M.E."/>
        </authorList>
    </citation>
    <scope>NUCLEOTIDE SEQUENCE</scope>
</reference>
<feature type="domain" description="Lon N-terminal" evidence="1">
    <location>
        <begin position="16"/>
        <end position="200"/>
    </location>
</feature>
<dbReference type="PANTHER" id="PTHR10046">
    <property type="entry name" value="ATP DEPENDENT LON PROTEASE FAMILY MEMBER"/>
    <property type="match status" value="1"/>
</dbReference>
<feature type="non-terminal residue" evidence="2">
    <location>
        <position position="200"/>
    </location>
</feature>
<dbReference type="GO" id="GO:0004252">
    <property type="term" value="F:serine-type endopeptidase activity"/>
    <property type="evidence" value="ECO:0007669"/>
    <property type="project" value="InterPro"/>
</dbReference>
<sequence length="200" mass="22666">MIIEEEKISPDIILDKPLMPLRDVVVYPHMVIPLFVGREKSKMALERAMAEEKKILLSCQKKSDVDDPSISDINTVGTLANILQLVTLPDGTVKLLVEGESRVDLLEIRSEDYFTADYCVLTETYNEADKEIKALRRTLISQVEDYVRITKKVPAEVVTTLASIKEPGRLVDTIVAHMSLQLSEKQKVLEMLDIKERLEN</sequence>
<dbReference type="SMART" id="SM00464">
    <property type="entry name" value="LON"/>
    <property type="match status" value="1"/>
</dbReference>
<dbReference type="EMBL" id="UINC01167186">
    <property type="protein sequence ID" value="SVD69550.1"/>
    <property type="molecule type" value="Genomic_DNA"/>
</dbReference>
<dbReference type="Gene3D" id="1.20.58.1480">
    <property type="match status" value="1"/>
</dbReference>
<dbReference type="InterPro" id="IPR027065">
    <property type="entry name" value="Lon_Prtase"/>
</dbReference>
<dbReference type="InterPro" id="IPR015947">
    <property type="entry name" value="PUA-like_sf"/>
</dbReference>
<name>A0A382XFE8_9ZZZZ</name>
<dbReference type="GO" id="GO:0005524">
    <property type="term" value="F:ATP binding"/>
    <property type="evidence" value="ECO:0007669"/>
    <property type="project" value="InterPro"/>
</dbReference>